<keyword evidence="2" id="KW-0472">Membrane</keyword>
<comment type="caution">
    <text evidence="3">The sequence shown here is derived from an EMBL/GenBank/DDBJ whole genome shotgun (WGS) entry which is preliminary data.</text>
</comment>
<evidence type="ECO:0000313" key="4">
    <source>
        <dbReference type="Proteomes" id="UP000735302"/>
    </source>
</evidence>
<organism evidence="3 4">
    <name type="scientific">Plakobranchus ocellatus</name>
    <dbReference type="NCBI Taxonomy" id="259542"/>
    <lineage>
        <taxon>Eukaryota</taxon>
        <taxon>Metazoa</taxon>
        <taxon>Spiralia</taxon>
        <taxon>Lophotrochozoa</taxon>
        <taxon>Mollusca</taxon>
        <taxon>Gastropoda</taxon>
        <taxon>Heterobranchia</taxon>
        <taxon>Euthyneura</taxon>
        <taxon>Panpulmonata</taxon>
        <taxon>Sacoglossa</taxon>
        <taxon>Placobranchoidea</taxon>
        <taxon>Plakobranchidae</taxon>
        <taxon>Plakobranchus</taxon>
    </lineage>
</organism>
<feature type="region of interest" description="Disordered" evidence="1">
    <location>
        <begin position="102"/>
        <end position="136"/>
    </location>
</feature>
<name>A0AAV3ZHB0_9GAST</name>
<feature type="transmembrane region" description="Helical" evidence="2">
    <location>
        <begin position="20"/>
        <end position="39"/>
    </location>
</feature>
<dbReference type="EMBL" id="BLXT01002860">
    <property type="protein sequence ID" value="GFN98540.1"/>
    <property type="molecule type" value="Genomic_DNA"/>
</dbReference>
<keyword evidence="2" id="KW-0812">Transmembrane</keyword>
<proteinExistence type="predicted"/>
<reference evidence="3 4" key="1">
    <citation type="journal article" date="2021" name="Elife">
        <title>Chloroplast acquisition without the gene transfer in kleptoplastic sea slugs, Plakobranchus ocellatus.</title>
        <authorList>
            <person name="Maeda T."/>
            <person name="Takahashi S."/>
            <person name="Yoshida T."/>
            <person name="Shimamura S."/>
            <person name="Takaki Y."/>
            <person name="Nagai Y."/>
            <person name="Toyoda A."/>
            <person name="Suzuki Y."/>
            <person name="Arimoto A."/>
            <person name="Ishii H."/>
            <person name="Satoh N."/>
            <person name="Nishiyama T."/>
            <person name="Hasebe M."/>
            <person name="Maruyama T."/>
            <person name="Minagawa J."/>
            <person name="Obokata J."/>
            <person name="Shigenobu S."/>
        </authorList>
    </citation>
    <scope>NUCLEOTIDE SEQUENCE [LARGE SCALE GENOMIC DNA]</scope>
</reference>
<dbReference type="AlphaFoldDB" id="A0AAV3ZHB0"/>
<sequence length="161" mass="17495">MFIPKRTNFDQCEEHTSGIAICLIICGVVLVIFGCLWPLEPHYVMNPNLSAAENEILQEDYVSRQNALFLISALGMACLVTGGIITSILVLRIMYLQHRQTTKKSDDSSRNTPTDSGPSVLSSAHESGSTGQSTAVDQTRLVQEDFLQANSAGYGSTLQGQ</sequence>
<dbReference type="Proteomes" id="UP000735302">
    <property type="component" value="Unassembled WGS sequence"/>
</dbReference>
<gene>
    <name evidence="3" type="ORF">PoB_002504600</name>
</gene>
<keyword evidence="2" id="KW-1133">Transmembrane helix</keyword>
<accession>A0AAV3ZHB0</accession>
<protein>
    <submittedName>
        <fullName evidence="3">Uncharacterized protein</fullName>
    </submittedName>
</protein>
<evidence type="ECO:0000256" key="2">
    <source>
        <dbReference type="SAM" id="Phobius"/>
    </source>
</evidence>
<keyword evidence="4" id="KW-1185">Reference proteome</keyword>
<feature type="transmembrane region" description="Helical" evidence="2">
    <location>
        <begin position="67"/>
        <end position="95"/>
    </location>
</feature>
<feature type="compositionally biased region" description="Polar residues" evidence="1">
    <location>
        <begin position="110"/>
        <end position="136"/>
    </location>
</feature>
<evidence type="ECO:0000256" key="1">
    <source>
        <dbReference type="SAM" id="MobiDB-lite"/>
    </source>
</evidence>
<dbReference type="PROSITE" id="PS51257">
    <property type="entry name" value="PROKAR_LIPOPROTEIN"/>
    <property type="match status" value="1"/>
</dbReference>
<evidence type="ECO:0000313" key="3">
    <source>
        <dbReference type="EMBL" id="GFN98540.1"/>
    </source>
</evidence>